<dbReference type="SFLD" id="SFLDF00027">
    <property type="entry name" value="p-type_atpase"/>
    <property type="match status" value="1"/>
</dbReference>
<dbReference type="GO" id="GO:0140358">
    <property type="term" value="F:P-type transmembrane transporter activity"/>
    <property type="evidence" value="ECO:0007669"/>
    <property type="project" value="InterPro"/>
</dbReference>
<dbReference type="SUPFAM" id="SSF56784">
    <property type="entry name" value="HAD-like"/>
    <property type="match status" value="1"/>
</dbReference>
<dbReference type="GO" id="GO:0016887">
    <property type="term" value="F:ATP hydrolysis activity"/>
    <property type="evidence" value="ECO:0007669"/>
    <property type="project" value="InterPro"/>
</dbReference>
<evidence type="ECO:0000256" key="10">
    <source>
        <dbReference type="ARBA" id="ARBA00022989"/>
    </source>
</evidence>
<evidence type="ECO:0000256" key="13">
    <source>
        <dbReference type="RuleBase" id="RU362082"/>
    </source>
</evidence>
<dbReference type="SFLD" id="SFLDS00003">
    <property type="entry name" value="Haloacid_Dehalogenase"/>
    <property type="match status" value="1"/>
</dbReference>
<keyword evidence="7 13" id="KW-0067">ATP-binding</keyword>
<keyword evidence="3" id="KW-0597">Phosphoprotein</keyword>
<dbReference type="SFLD" id="SFLDG00002">
    <property type="entry name" value="C1.7:_P-type_atpase_like"/>
    <property type="match status" value="1"/>
</dbReference>
<dbReference type="NCBIfam" id="TIGR01494">
    <property type="entry name" value="ATPase_P-type"/>
    <property type="match status" value="1"/>
</dbReference>
<dbReference type="InterPro" id="IPR023299">
    <property type="entry name" value="ATPase_P-typ_cyto_dom_N"/>
</dbReference>
<keyword evidence="11 13" id="KW-0472">Membrane</keyword>
<evidence type="ECO:0000256" key="2">
    <source>
        <dbReference type="ARBA" id="ARBA00006000"/>
    </source>
</evidence>
<gene>
    <name evidence="15" type="primary">Atp13a3</name>
    <name evidence="15" type="ORF">CDAR_492032</name>
</gene>
<comment type="caution">
    <text evidence="15">The sequence shown here is derived from an EMBL/GenBank/DDBJ whole genome shotgun (WGS) entry which is preliminary data.</text>
</comment>
<proteinExistence type="inferred from homology"/>
<dbReference type="Pfam" id="PF00690">
    <property type="entry name" value="Cation_ATPase_N"/>
    <property type="match status" value="1"/>
</dbReference>
<keyword evidence="9 13" id="KW-1278">Translocase</keyword>
<dbReference type="Pfam" id="PF00122">
    <property type="entry name" value="E1-E2_ATPase"/>
    <property type="match status" value="1"/>
</dbReference>
<reference evidence="15 16" key="1">
    <citation type="submission" date="2021-06" db="EMBL/GenBank/DDBJ databases">
        <title>Caerostris darwini draft genome.</title>
        <authorList>
            <person name="Kono N."/>
            <person name="Arakawa K."/>
        </authorList>
    </citation>
    <scope>NUCLEOTIDE SEQUENCE [LARGE SCALE GENOMIC DNA]</scope>
</reference>
<dbReference type="InterPro" id="IPR008250">
    <property type="entry name" value="ATPase_P-typ_transduc_dom_A_sf"/>
</dbReference>
<dbReference type="SMART" id="SM00831">
    <property type="entry name" value="Cation_ATPase_N"/>
    <property type="match status" value="1"/>
</dbReference>
<dbReference type="PROSITE" id="PS01229">
    <property type="entry name" value="COF_2"/>
    <property type="match status" value="1"/>
</dbReference>
<evidence type="ECO:0000256" key="11">
    <source>
        <dbReference type="ARBA" id="ARBA00023136"/>
    </source>
</evidence>
<dbReference type="Pfam" id="PF13246">
    <property type="entry name" value="Cation_ATPase"/>
    <property type="match status" value="1"/>
</dbReference>
<keyword evidence="4 13" id="KW-0812">Transmembrane</keyword>
<evidence type="ECO:0000256" key="3">
    <source>
        <dbReference type="ARBA" id="ARBA00022553"/>
    </source>
</evidence>
<dbReference type="InterPro" id="IPR001757">
    <property type="entry name" value="P_typ_ATPase"/>
</dbReference>
<dbReference type="InterPro" id="IPR023298">
    <property type="entry name" value="ATPase_P-typ_TM_dom_sf"/>
</dbReference>
<keyword evidence="10 13" id="KW-1133">Transmembrane helix</keyword>
<dbReference type="Gene3D" id="3.40.1110.10">
    <property type="entry name" value="Calcium-transporting ATPase, cytoplasmic domain N"/>
    <property type="match status" value="2"/>
</dbReference>
<feature type="transmembrane region" description="Helical" evidence="13">
    <location>
        <begin position="977"/>
        <end position="1000"/>
    </location>
</feature>
<protein>
    <recommendedName>
        <fullName evidence="13">Cation-transporting ATPase</fullName>
        <ecNumber evidence="13">7.2.2.-</ecNumber>
    </recommendedName>
</protein>
<feature type="transmembrane region" description="Helical" evidence="13">
    <location>
        <begin position="432"/>
        <end position="455"/>
    </location>
</feature>
<evidence type="ECO:0000256" key="7">
    <source>
        <dbReference type="ARBA" id="ARBA00022840"/>
    </source>
</evidence>
<evidence type="ECO:0000256" key="9">
    <source>
        <dbReference type="ARBA" id="ARBA00022967"/>
    </source>
</evidence>
<dbReference type="InterPro" id="IPR044492">
    <property type="entry name" value="P_typ_ATPase_HD_dom"/>
</dbReference>
<feature type="transmembrane region" description="Helical" evidence="13">
    <location>
        <begin position="400"/>
        <end position="420"/>
    </location>
</feature>
<dbReference type="GO" id="GO:0046872">
    <property type="term" value="F:metal ion binding"/>
    <property type="evidence" value="ECO:0007669"/>
    <property type="project" value="UniProtKB-UniRule"/>
</dbReference>
<comment type="subcellular location">
    <subcellularLocation>
        <location evidence="1 13">Membrane</location>
        <topology evidence="1 13">Multi-pass membrane protein</topology>
    </subcellularLocation>
</comment>
<dbReference type="GO" id="GO:0006874">
    <property type="term" value="P:intracellular calcium ion homeostasis"/>
    <property type="evidence" value="ECO:0007669"/>
    <property type="project" value="TreeGrafter"/>
</dbReference>
<comment type="catalytic activity">
    <reaction evidence="12 13">
        <text>ATP + H2O = ADP + phosphate + H(+)</text>
        <dbReference type="Rhea" id="RHEA:13065"/>
        <dbReference type="ChEBI" id="CHEBI:15377"/>
        <dbReference type="ChEBI" id="CHEBI:15378"/>
        <dbReference type="ChEBI" id="CHEBI:30616"/>
        <dbReference type="ChEBI" id="CHEBI:43474"/>
        <dbReference type="ChEBI" id="CHEBI:456216"/>
    </reaction>
</comment>
<dbReference type="InterPro" id="IPR018303">
    <property type="entry name" value="ATPase_P-typ_P_site"/>
</dbReference>
<dbReference type="EMBL" id="BPLQ01013182">
    <property type="protein sequence ID" value="GIY70493.1"/>
    <property type="molecule type" value="Genomic_DNA"/>
</dbReference>
<comment type="similarity">
    <text evidence="2 13">Belongs to the cation transport ATPase (P-type) (TC 3.A.3) family. Type V subfamily.</text>
</comment>
<dbReference type="AlphaFoldDB" id="A0AAV4VK63"/>
<dbReference type="NCBIfam" id="TIGR01657">
    <property type="entry name" value="P-ATPase-V"/>
    <property type="match status" value="1"/>
</dbReference>
<dbReference type="GO" id="GO:0019829">
    <property type="term" value="F:ATPase-coupled monoatomic cation transmembrane transporter activity"/>
    <property type="evidence" value="ECO:0007669"/>
    <property type="project" value="UniProtKB-UniRule"/>
</dbReference>
<keyword evidence="16" id="KW-1185">Reference proteome</keyword>
<dbReference type="InterPro" id="IPR036412">
    <property type="entry name" value="HAD-like_sf"/>
</dbReference>
<dbReference type="Gene3D" id="2.70.150.10">
    <property type="entry name" value="Calcium-transporting ATPase, cytoplasmic transduction domain A"/>
    <property type="match status" value="1"/>
</dbReference>
<dbReference type="PRINTS" id="PR00119">
    <property type="entry name" value="CATATPASE"/>
</dbReference>
<dbReference type="Proteomes" id="UP001054837">
    <property type="component" value="Unassembled WGS sequence"/>
</dbReference>
<dbReference type="InterPro" id="IPR059000">
    <property type="entry name" value="ATPase_P-type_domA"/>
</dbReference>
<feature type="transmembrane region" description="Helical" evidence="13">
    <location>
        <begin position="946"/>
        <end position="965"/>
    </location>
</feature>
<dbReference type="InterPro" id="IPR047819">
    <property type="entry name" value="P5A-ATPase_N"/>
</dbReference>
<dbReference type="InterPro" id="IPR023214">
    <property type="entry name" value="HAD_sf"/>
</dbReference>
<dbReference type="InterPro" id="IPR004014">
    <property type="entry name" value="ATPase_P-typ_cation-transptr_N"/>
</dbReference>
<evidence type="ECO:0000313" key="16">
    <source>
        <dbReference type="Proteomes" id="UP001054837"/>
    </source>
</evidence>
<dbReference type="Gene3D" id="1.20.1110.10">
    <property type="entry name" value="Calcium-transporting ATPase, transmembrane domain"/>
    <property type="match status" value="1"/>
</dbReference>
<dbReference type="Gene3D" id="3.40.50.1000">
    <property type="entry name" value="HAD superfamily/HAD-like"/>
    <property type="match status" value="2"/>
</dbReference>
<evidence type="ECO:0000256" key="1">
    <source>
        <dbReference type="ARBA" id="ARBA00004141"/>
    </source>
</evidence>
<dbReference type="GO" id="GO:0016020">
    <property type="term" value="C:membrane"/>
    <property type="evidence" value="ECO:0007669"/>
    <property type="project" value="UniProtKB-SubCell"/>
</dbReference>
<evidence type="ECO:0000313" key="15">
    <source>
        <dbReference type="EMBL" id="GIY70493.1"/>
    </source>
</evidence>
<dbReference type="EC" id="7.2.2.-" evidence="13"/>
<accession>A0AAV4VK63</accession>
<dbReference type="FunFam" id="1.20.1110.10:FF:000023">
    <property type="entry name" value="Cation-transporting ATPase"/>
    <property type="match status" value="1"/>
</dbReference>
<dbReference type="GO" id="GO:0015203">
    <property type="term" value="F:polyamine transmembrane transporter activity"/>
    <property type="evidence" value="ECO:0007669"/>
    <property type="project" value="TreeGrafter"/>
</dbReference>
<dbReference type="PROSITE" id="PS00154">
    <property type="entry name" value="ATPASE_E1_E2"/>
    <property type="match status" value="1"/>
</dbReference>
<evidence type="ECO:0000256" key="6">
    <source>
        <dbReference type="ARBA" id="ARBA00022741"/>
    </source>
</evidence>
<feature type="transmembrane region" description="Helical" evidence="13">
    <location>
        <begin position="915"/>
        <end position="934"/>
    </location>
</feature>
<evidence type="ECO:0000256" key="8">
    <source>
        <dbReference type="ARBA" id="ARBA00022842"/>
    </source>
</evidence>
<dbReference type="PANTHER" id="PTHR45630">
    <property type="entry name" value="CATION-TRANSPORTING ATPASE-RELATED"/>
    <property type="match status" value="1"/>
</dbReference>
<sequence>MTTVKANLFKSHSRTERNASPELTIPLAQTSLDHSCSNPTHSPLDMDLDKNLQTLDGGQNLKIQGFRVSYWKQALTYIGVVLSCGVLWVVLSLRWRFYMHCTHTACSPEEADQVLLIDTYGQEFISRVERPKAKSSLQLPFFYYKKIKYSWNEREKKFINVKGLEIQTCSELESLTEGLGSKEAHKRLRFYGPNTIKIEVTPVITLILREIRSPFYMYQSFIVIIWFLQLYYQFGICIIILSVISVSATVWETRKQTKSLRNAVRSESIATVLRDGKEVQVSSKDLVPGDVLVLSQSPFVMFCDAVLLCGNCVVNESMLTGESIPITKIPITDDSSSPFDVQTNKRNILSCGTEVLLSRSTDTSGVRAIVFRTGFSTAKGELVRSILFPKPVALKLYSDLLKCMLIFFILGTVPVIYTAVVCAELDAYSWDGVLYVLNVITFFVPPSLPAVLTSINEQAQRRLRKQGIYCLNSRYINFAGGLDVVCFDKTGTLTEDSLDILAVVPARDKKFELAVMNPAQISSENMVKAMTTCHSLARIDEELRGYDLDIKMFRLTEWELQEPTPGENVPFEYVPPRIVFQKHFNEKKPSIAIVRIFPFESSLKRMSVITQTEGGSSFEVFLKGAPELVVSLCQKETVPEDVTQVLEYYSSQGYRIIAAAYKSLQEITSWKEVQKLQRDYLERELHFLGFIVLENKLKAETIPALDTLKAANIRSVMVTEIRSDNLLTAITVGKKCGIVEECDSVVIIKANMLSNSKQNCKSNLKVSYKYANCPLSKTGVLQMTNSCHLEEICIPVVFGKQCHVALEGEAFNLLRMYNPELLEKVVLKGAIFARMLPEHKLHLIECFQNLGYHVGMCGDGANDCGALKTAHTGVSLSLAEASVAAPFTSTQQNVQCIPTLIREGRATLVSTFDSFRYMVCYSFTFLLAVLFLFWDGQRPSDGAYVTIDIVLNLAPPFLFGATTACQSLSKKQPCRSILSFVPSFSVVSFMLIQVAVHSFALNYCVQQPWYEPFTFDRENAFAPNASYAGTTILTTNMMAYVTGATIFASGPPYRNTFFSNKLYVAVLVAEFLLVTYLTVSPPQFMVDFLNFKRAPVSAFHLKLYALTLGVLAFCFIYEKYFIQRFLGRHVVPAVRKWRGPVRKYEKLKQKPFHENWPPLSQRAKTGTEISLDL</sequence>
<evidence type="ECO:0000256" key="12">
    <source>
        <dbReference type="ARBA" id="ARBA00049360"/>
    </source>
</evidence>
<keyword evidence="6 13" id="KW-0547">Nucleotide-binding</keyword>
<dbReference type="SUPFAM" id="SSF81665">
    <property type="entry name" value="Calcium ATPase, transmembrane domain M"/>
    <property type="match status" value="1"/>
</dbReference>
<feature type="transmembrane region" description="Helical" evidence="13">
    <location>
        <begin position="1062"/>
        <end position="1079"/>
    </location>
</feature>
<dbReference type="FunFam" id="3.40.50.1000:FF:000068">
    <property type="entry name" value="Cation-transporting ATPase"/>
    <property type="match status" value="1"/>
</dbReference>
<dbReference type="SUPFAM" id="SSF81653">
    <property type="entry name" value="Calcium ATPase, transduction domain A"/>
    <property type="match status" value="1"/>
</dbReference>
<feature type="transmembrane region" description="Helical" evidence="13">
    <location>
        <begin position="230"/>
        <end position="251"/>
    </location>
</feature>
<feature type="transmembrane region" description="Helical" evidence="13">
    <location>
        <begin position="1027"/>
        <end position="1050"/>
    </location>
</feature>
<dbReference type="GO" id="GO:0005524">
    <property type="term" value="F:ATP binding"/>
    <property type="evidence" value="ECO:0007669"/>
    <property type="project" value="UniProtKB-UniRule"/>
</dbReference>
<feature type="domain" description="Cation-transporting P-type ATPase N-terminal" evidence="14">
    <location>
        <begin position="160"/>
        <end position="231"/>
    </location>
</feature>
<feature type="transmembrane region" description="Helical" evidence="13">
    <location>
        <begin position="1099"/>
        <end position="1117"/>
    </location>
</feature>
<evidence type="ECO:0000256" key="4">
    <source>
        <dbReference type="ARBA" id="ARBA00022692"/>
    </source>
</evidence>
<dbReference type="PANTHER" id="PTHR45630:SF8">
    <property type="entry name" value="CATION-TRANSPORTING ATPASE"/>
    <property type="match status" value="1"/>
</dbReference>
<keyword evidence="8 13" id="KW-0460">Magnesium</keyword>
<dbReference type="Pfam" id="PF12409">
    <property type="entry name" value="P5-ATPase"/>
    <property type="match status" value="1"/>
</dbReference>
<dbReference type="InterPro" id="IPR006544">
    <property type="entry name" value="P-type_TPase_V"/>
</dbReference>
<name>A0AAV4VK63_9ARAC</name>
<feature type="transmembrane region" description="Helical" evidence="13">
    <location>
        <begin position="74"/>
        <end position="95"/>
    </location>
</feature>
<keyword evidence="5 13" id="KW-0479">Metal-binding</keyword>
<evidence type="ECO:0000259" key="14">
    <source>
        <dbReference type="SMART" id="SM00831"/>
    </source>
</evidence>
<organism evidence="15 16">
    <name type="scientific">Caerostris darwini</name>
    <dbReference type="NCBI Taxonomy" id="1538125"/>
    <lineage>
        <taxon>Eukaryota</taxon>
        <taxon>Metazoa</taxon>
        <taxon>Ecdysozoa</taxon>
        <taxon>Arthropoda</taxon>
        <taxon>Chelicerata</taxon>
        <taxon>Arachnida</taxon>
        <taxon>Araneae</taxon>
        <taxon>Araneomorphae</taxon>
        <taxon>Entelegynae</taxon>
        <taxon>Araneoidea</taxon>
        <taxon>Araneidae</taxon>
        <taxon>Caerostris</taxon>
    </lineage>
</organism>
<evidence type="ECO:0000256" key="5">
    <source>
        <dbReference type="ARBA" id="ARBA00022723"/>
    </source>
</evidence>